<protein>
    <submittedName>
        <fullName evidence="1">Uncharacterized protein</fullName>
    </submittedName>
</protein>
<sequence length="318" mass="36334">MKRILLGCLIIFVGIMIIMDIRDYVLGNHLASVDSSFAEGEYTDFTDASNEIKSLLQDKLGSSEQYASPLYKLPDQHYLRLEMHGGDYRRSHYLLTGFIEEQDDSMVKLTFPDKDFHLIGVGDQFQQKSWDIESKAGTHHLSSGIFSNSDRLEDRLITNDEDTAGLQLSTTLKKGMIWMNEQGIWLDRSNNKIGMNEEMKSYQSERAAVKAVKKEDFGKLSGVLKTPDMHFYIFSRQVNIFNEYTVLPVRIKGQEFIAGPFEKFTFEDDSGVNSDVEEKVGGIIYKLHFQQNAEKLRKYPHHLQVDDMDIAVEVGGGY</sequence>
<dbReference type="RefSeq" id="WP_133451878.1">
    <property type="nucleotide sequence ID" value="NZ_SCWF01000006.1"/>
</dbReference>
<accession>A0A4R6BZI4</accession>
<name>A0A4R6BZI4_9STAP</name>
<dbReference type="EMBL" id="SCWF01000006">
    <property type="protein sequence ID" value="TDM14017.1"/>
    <property type="molecule type" value="Genomic_DNA"/>
</dbReference>
<dbReference type="OrthoDB" id="2417588at2"/>
<keyword evidence="2" id="KW-1185">Reference proteome</keyword>
<dbReference type="Proteomes" id="UP000294843">
    <property type="component" value="Unassembled WGS sequence"/>
</dbReference>
<proteinExistence type="predicted"/>
<evidence type="ECO:0000313" key="2">
    <source>
        <dbReference type="Proteomes" id="UP000294843"/>
    </source>
</evidence>
<organism evidence="1 2">
    <name type="scientific">Macrococcus bovicus</name>
    <dbReference type="NCBI Taxonomy" id="69968"/>
    <lineage>
        <taxon>Bacteria</taxon>
        <taxon>Bacillati</taxon>
        <taxon>Bacillota</taxon>
        <taxon>Bacilli</taxon>
        <taxon>Bacillales</taxon>
        <taxon>Staphylococcaceae</taxon>
        <taxon>Macrococcus</taxon>
    </lineage>
</organism>
<gene>
    <name evidence="1" type="ORF">ERX55_07115</name>
</gene>
<reference evidence="1 2" key="1">
    <citation type="submission" date="2019-01" db="EMBL/GenBank/DDBJ databases">
        <title>Draft genome sequences of the type strains of six Macrococcus species.</title>
        <authorList>
            <person name="Mazhar S."/>
            <person name="Altermann E."/>
            <person name="Hill C."/>
            <person name="Mcauliffe O."/>
        </authorList>
    </citation>
    <scope>NUCLEOTIDE SEQUENCE [LARGE SCALE GENOMIC DNA]</scope>
    <source>
        <strain evidence="1 2">ATCC 51825</strain>
    </source>
</reference>
<evidence type="ECO:0000313" key="1">
    <source>
        <dbReference type="EMBL" id="TDM14017.1"/>
    </source>
</evidence>
<comment type="caution">
    <text evidence="1">The sequence shown here is derived from an EMBL/GenBank/DDBJ whole genome shotgun (WGS) entry which is preliminary data.</text>
</comment>
<dbReference type="AlphaFoldDB" id="A0A4R6BZI4"/>